<proteinExistence type="predicted"/>
<name>U3AFI0_9RHOB</name>
<sequence>MQSASGQRFACPGERERFAYDAQKEWLALFGATLATAFDIDAATLLVGTVCTH</sequence>
<reference evidence="1" key="1">
    <citation type="journal article" date="2013" name="Genome Announc.">
        <title>Draft Genome Sequence of Loktanella cinnabarina LL-001T, Isolated from Deep-Sea Floor Sediment.</title>
        <authorList>
            <person name="Nishi S."/>
            <person name="Tsubouchi T."/>
            <person name="Takaki Y."/>
            <person name="Koyanagi R."/>
            <person name="Satoh N."/>
            <person name="Maruyama T."/>
            <person name="Hatada Y."/>
        </authorList>
    </citation>
    <scope>NUCLEOTIDE SEQUENCE [LARGE SCALE GENOMIC DNA]</scope>
    <source>
        <strain evidence="1">LL-001</strain>
    </source>
</reference>
<evidence type="ECO:0000313" key="1">
    <source>
        <dbReference type="EMBL" id="GAD56424.1"/>
    </source>
</evidence>
<gene>
    <name evidence="1" type="ORF">MBELCI_2476</name>
</gene>
<evidence type="ECO:0000313" key="2">
    <source>
        <dbReference type="Proteomes" id="UP000016566"/>
    </source>
</evidence>
<dbReference type="EMBL" id="BATB01000037">
    <property type="protein sequence ID" value="GAD56424.1"/>
    <property type="molecule type" value="Genomic_DNA"/>
</dbReference>
<keyword evidence="2" id="KW-1185">Reference proteome</keyword>
<organism evidence="1 2">
    <name type="scientific">Limimaricola cinnabarinus LL-001</name>
    <dbReference type="NCBI Taxonomy" id="1337093"/>
    <lineage>
        <taxon>Bacteria</taxon>
        <taxon>Pseudomonadati</taxon>
        <taxon>Pseudomonadota</taxon>
        <taxon>Alphaproteobacteria</taxon>
        <taxon>Rhodobacterales</taxon>
        <taxon>Paracoccaceae</taxon>
        <taxon>Limimaricola</taxon>
    </lineage>
</organism>
<protein>
    <submittedName>
        <fullName evidence="1">Uncharacterized protein</fullName>
    </submittedName>
</protein>
<dbReference type="Proteomes" id="UP000016566">
    <property type="component" value="Unassembled WGS sequence"/>
</dbReference>
<accession>U3AFI0</accession>
<comment type="caution">
    <text evidence="1">The sequence shown here is derived from an EMBL/GenBank/DDBJ whole genome shotgun (WGS) entry which is preliminary data.</text>
</comment>
<dbReference type="AlphaFoldDB" id="U3AFI0"/>